<dbReference type="EMBL" id="MAYT01000007">
    <property type="protein sequence ID" value="OCA91679.1"/>
    <property type="molecule type" value="Genomic_DNA"/>
</dbReference>
<sequence length="83" mass="8938">MSYDKVAKAQSLAIGTKQTVRALERNQAQQVMIAADASPFLMKKVEELAKQKAVPVTYVDSMLKLGKTCGIDVKAAAVAIINE</sequence>
<keyword evidence="4" id="KW-0687">Ribonucleoprotein</keyword>
<comment type="caution">
    <text evidence="4">The sequence shown here is derived from an EMBL/GenBank/DDBJ whole genome shotgun (WGS) entry which is preliminary data.</text>
</comment>
<dbReference type="HAMAP" id="MF_00574">
    <property type="entry name" value="Ribosomal_eL8_Bact"/>
    <property type="match status" value="1"/>
</dbReference>
<evidence type="ECO:0000256" key="2">
    <source>
        <dbReference type="HAMAP-Rule" id="MF_00574"/>
    </source>
</evidence>
<dbReference type="Proteomes" id="UP000092578">
    <property type="component" value="Unassembled WGS sequence"/>
</dbReference>
<dbReference type="Pfam" id="PF01248">
    <property type="entry name" value="Ribosomal_L7Ae"/>
    <property type="match status" value="1"/>
</dbReference>
<dbReference type="GO" id="GO:0003723">
    <property type="term" value="F:RNA binding"/>
    <property type="evidence" value="ECO:0007669"/>
    <property type="project" value="UniProtKB-UniRule"/>
</dbReference>
<comment type="similarity">
    <text evidence="2">Belongs to the eukaryotic ribosomal protein eL8 family.</text>
</comment>
<dbReference type="AlphaFoldDB" id="A0A1B9B6I5"/>
<organism evidence="4 5">
    <name type="scientific">Pseudobacillus wudalianchiensis</name>
    <dbReference type="NCBI Taxonomy" id="1743143"/>
    <lineage>
        <taxon>Bacteria</taxon>
        <taxon>Bacillati</taxon>
        <taxon>Bacillota</taxon>
        <taxon>Bacilli</taxon>
        <taxon>Bacillales</taxon>
        <taxon>Bacillaceae</taxon>
        <taxon>Pseudobacillus</taxon>
    </lineage>
</organism>
<keyword evidence="1 2" id="KW-0694">RNA-binding</keyword>
<feature type="domain" description="Ribosomal protein eL8/eL30/eS12/Gadd45" evidence="3">
    <location>
        <begin position="5"/>
        <end position="82"/>
    </location>
</feature>
<name>A0A1B9B6I5_9BACI</name>
<dbReference type="InterPro" id="IPR029064">
    <property type="entry name" value="Ribosomal_eL30-like_sf"/>
</dbReference>
<dbReference type="InterPro" id="IPR023460">
    <property type="entry name" value="RNA_bf_YbxF-like"/>
</dbReference>
<reference evidence="5" key="1">
    <citation type="submission" date="2016-05" db="EMBL/GenBank/DDBJ databases">
        <authorList>
            <person name="Liu B."/>
            <person name="Wang J."/>
            <person name="Zhu Y."/>
            <person name="Liu G."/>
            <person name="Chen Q."/>
            <person name="Chen Z."/>
            <person name="Lan J."/>
            <person name="Che J."/>
            <person name="Ge C."/>
            <person name="Shi H."/>
            <person name="Pan Z."/>
            <person name="Liu X."/>
        </authorList>
    </citation>
    <scope>NUCLEOTIDE SEQUENCE [LARGE SCALE GENOMIC DNA]</scope>
    <source>
        <strain evidence="5">FJAT-27215</strain>
    </source>
</reference>
<dbReference type="PRINTS" id="PR00884">
    <property type="entry name" value="RIBOSOMALHS6"/>
</dbReference>
<dbReference type="GO" id="GO:0005840">
    <property type="term" value="C:ribosome"/>
    <property type="evidence" value="ECO:0007669"/>
    <property type="project" value="UniProtKB-KW"/>
</dbReference>
<accession>A0A1B9B6I5</accession>
<proteinExistence type="inferred from homology"/>
<dbReference type="NCBIfam" id="NF010125">
    <property type="entry name" value="PRK13602.1"/>
    <property type="match status" value="1"/>
</dbReference>
<dbReference type="InterPro" id="IPR004038">
    <property type="entry name" value="Ribosomal_eL8/eL30/eS12/Gad45"/>
</dbReference>
<dbReference type="RefSeq" id="WP_065409921.1">
    <property type="nucleotide sequence ID" value="NZ_MAYT01000007.1"/>
</dbReference>
<keyword evidence="4" id="KW-0689">Ribosomal protein</keyword>
<dbReference type="SUPFAM" id="SSF55315">
    <property type="entry name" value="L30e-like"/>
    <property type="match status" value="1"/>
</dbReference>
<dbReference type="Gene3D" id="3.30.1330.30">
    <property type="match status" value="1"/>
</dbReference>
<evidence type="ECO:0000313" key="4">
    <source>
        <dbReference type="EMBL" id="OCA91679.1"/>
    </source>
</evidence>
<evidence type="ECO:0000256" key="1">
    <source>
        <dbReference type="ARBA" id="ARBA00022884"/>
    </source>
</evidence>
<gene>
    <name evidence="4" type="ORF">A8F95_20635</name>
</gene>
<keyword evidence="5" id="KW-1185">Reference proteome</keyword>
<evidence type="ECO:0000313" key="5">
    <source>
        <dbReference type="Proteomes" id="UP000092578"/>
    </source>
</evidence>
<protein>
    <recommendedName>
        <fullName evidence="2">RNA-binding protein A8F95_20635</fullName>
    </recommendedName>
    <alternativeName>
        <fullName evidence="2">Ribosomal protein eL8-like</fullName>
    </alternativeName>
</protein>
<evidence type="ECO:0000259" key="3">
    <source>
        <dbReference type="Pfam" id="PF01248"/>
    </source>
</evidence>